<gene>
    <name evidence="1" type="ORF">WJX81_000340</name>
</gene>
<dbReference type="EMBL" id="JALJOU010000007">
    <property type="protein sequence ID" value="KAK9842440.1"/>
    <property type="molecule type" value="Genomic_DNA"/>
</dbReference>
<evidence type="ECO:0000313" key="2">
    <source>
        <dbReference type="Proteomes" id="UP001445335"/>
    </source>
</evidence>
<dbReference type="PANTHER" id="PTHR14270">
    <property type="entry name" value="NONSENSE-MEDIATED MRNA DECAY FACTOR SMG9"/>
    <property type="match status" value="1"/>
</dbReference>
<organism evidence="1 2">
    <name type="scientific">Elliptochloris bilobata</name>
    <dbReference type="NCBI Taxonomy" id="381761"/>
    <lineage>
        <taxon>Eukaryota</taxon>
        <taxon>Viridiplantae</taxon>
        <taxon>Chlorophyta</taxon>
        <taxon>core chlorophytes</taxon>
        <taxon>Trebouxiophyceae</taxon>
        <taxon>Trebouxiophyceae incertae sedis</taxon>
        <taxon>Elliptochloris clade</taxon>
        <taxon>Elliptochloris</taxon>
    </lineage>
</organism>
<keyword evidence="2" id="KW-1185">Reference proteome</keyword>
<dbReference type="PANTHER" id="PTHR14270:SF0">
    <property type="entry name" value="NONSENSE-MEDIATED MRNA DECAY FACTOR SMG9"/>
    <property type="match status" value="1"/>
</dbReference>
<accession>A0AAW1S8N1</accession>
<dbReference type="AlphaFoldDB" id="A0AAW1S8N1"/>
<sequence>MPDATVPPAVPAVGKSRLLNRLLAQPEPPFAEGAPGSSGAAQLQPCTTGVDIRVSHDGMIGLDLAPVASPGVLLALLRSPAPPAGLVPAAALLVEATGSGGGGGGTVAAEALQELMALQQAAWLLRVCHVGADDARTWRLLETAEMLARGLPDALARDGPAMARVVFVAARAPLADLDPPRAIAYSSALAARFGGLPLAAKLPHSPPPGGVACCPPVHDLEELEAELCRQILALRRERDAPAALTRREWLAGCRRAWDAARRSTDAVALAARAQATRYLGAGGWRASEA</sequence>
<name>A0AAW1S8N1_9CHLO</name>
<comment type="caution">
    <text evidence="1">The sequence shown here is derived from an EMBL/GenBank/DDBJ whole genome shotgun (WGS) entry which is preliminary data.</text>
</comment>
<dbReference type="InterPro" id="IPR039177">
    <property type="entry name" value="SMG9"/>
</dbReference>
<proteinExistence type="predicted"/>
<protein>
    <submittedName>
        <fullName evidence="1">Uncharacterized protein</fullName>
    </submittedName>
</protein>
<evidence type="ECO:0000313" key="1">
    <source>
        <dbReference type="EMBL" id="KAK9842440.1"/>
    </source>
</evidence>
<dbReference type="GO" id="GO:0000184">
    <property type="term" value="P:nuclear-transcribed mRNA catabolic process, nonsense-mediated decay"/>
    <property type="evidence" value="ECO:0007669"/>
    <property type="project" value="InterPro"/>
</dbReference>
<reference evidence="1 2" key="1">
    <citation type="journal article" date="2024" name="Nat. Commun.">
        <title>Phylogenomics reveals the evolutionary origins of lichenization in chlorophyte algae.</title>
        <authorList>
            <person name="Puginier C."/>
            <person name="Libourel C."/>
            <person name="Otte J."/>
            <person name="Skaloud P."/>
            <person name="Haon M."/>
            <person name="Grisel S."/>
            <person name="Petersen M."/>
            <person name="Berrin J.G."/>
            <person name="Delaux P.M."/>
            <person name="Dal Grande F."/>
            <person name="Keller J."/>
        </authorList>
    </citation>
    <scope>NUCLEOTIDE SEQUENCE [LARGE SCALE GENOMIC DNA]</scope>
    <source>
        <strain evidence="1 2">SAG 245.80</strain>
    </source>
</reference>
<dbReference type="Proteomes" id="UP001445335">
    <property type="component" value="Unassembled WGS sequence"/>
</dbReference>